<feature type="compositionally biased region" description="Polar residues" evidence="10">
    <location>
        <begin position="1"/>
        <end position="15"/>
    </location>
</feature>
<evidence type="ECO:0000259" key="11">
    <source>
        <dbReference type="Pfam" id="PF01680"/>
    </source>
</evidence>
<dbReference type="NCBIfam" id="TIGR00343">
    <property type="entry name" value="pyridoxal 5'-phosphate synthase lyase subunit PdxS"/>
    <property type="match status" value="1"/>
</dbReference>
<comment type="pathway">
    <text evidence="1 8">Cofactor biosynthesis; pyridoxal 5'-phosphate biosynthesis.</text>
</comment>
<evidence type="ECO:0000256" key="5">
    <source>
        <dbReference type="ARBA" id="ARBA00023270"/>
    </source>
</evidence>
<dbReference type="Proteomes" id="UP001247307">
    <property type="component" value="Unassembled WGS sequence"/>
</dbReference>
<dbReference type="PANTHER" id="PTHR31829:SF0">
    <property type="entry name" value="PYRIDOXAL 5'-PHOSPHATE SYNTHASE SUBUNIT SNZ1-RELATED"/>
    <property type="match status" value="1"/>
</dbReference>
<protein>
    <recommendedName>
        <fullName evidence="8">Pyridoxal 5'-phosphate synthase subunit PdxS</fullName>
        <shortName evidence="8">PLP synthase subunit PdxS</shortName>
        <ecNumber evidence="8">4.3.3.6</ecNumber>
    </recommendedName>
    <alternativeName>
        <fullName evidence="8">Pdx1</fullName>
    </alternativeName>
</protein>
<name>A0AAE3YHS2_9MICC</name>
<gene>
    <name evidence="8" type="primary">pdxS</name>
    <name evidence="12" type="ORF">J2S35_001892</name>
</gene>
<evidence type="ECO:0000256" key="8">
    <source>
        <dbReference type="HAMAP-Rule" id="MF_01824"/>
    </source>
</evidence>
<evidence type="ECO:0000256" key="10">
    <source>
        <dbReference type="SAM" id="MobiDB-lite"/>
    </source>
</evidence>
<keyword evidence="13" id="KW-1185">Reference proteome</keyword>
<comment type="similarity">
    <text evidence="2 8 9">Belongs to the PdxS/SNZ family.</text>
</comment>
<dbReference type="PANTHER" id="PTHR31829">
    <property type="entry name" value="PYRIDOXAL 5'-PHOSPHATE SYNTHASE SUBUNIT SNZ1-RELATED"/>
    <property type="match status" value="1"/>
</dbReference>
<sequence length="309" mass="32485">MTHAPDQNSKATAGTTPAIGTDRVKRGMADMLKGGVIMDVVNVEQAKIAEDAGAVAVMALERVPADIRAQGGVSRMSDPDMIDAIIDAVSIPVMAKARIGHFVEAQVLQSLGVDYIDESEVLTPADYANHIDKQAFDVPFVCGATNLGEALRRINEGAAMIRSKGEAGTGDVSNATTHMRKIRAEISALTAMAEDELYVAAKELQAPYELVREVAQTGKLPVVLFTAGGIATPADAAMMMQLGADGVFVGSGIFKSGNPEKRAKAVVKATTMFDDPAAVAEASRGLGEAMVGINVDEIPQPHRLAERGW</sequence>
<dbReference type="EMBL" id="JAVDUI010000001">
    <property type="protein sequence ID" value="MDR6892952.1"/>
    <property type="molecule type" value="Genomic_DNA"/>
</dbReference>
<feature type="binding site" evidence="8">
    <location>
        <position position="229"/>
    </location>
    <ligand>
        <name>D-ribose 5-phosphate</name>
        <dbReference type="ChEBI" id="CHEBI:78346"/>
    </ligand>
</feature>
<keyword evidence="4 8" id="KW-0456">Lyase</keyword>
<dbReference type="HAMAP" id="MF_01824">
    <property type="entry name" value="PdxS"/>
    <property type="match status" value="1"/>
</dbReference>
<dbReference type="PIRSF" id="PIRSF029271">
    <property type="entry name" value="Pdx1"/>
    <property type="match status" value="1"/>
</dbReference>
<dbReference type="AlphaFoldDB" id="A0AAE3YHS2"/>
<dbReference type="PROSITE" id="PS01235">
    <property type="entry name" value="PDXS_SNZ_1"/>
    <property type="match status" value="1"/>
</dbReference>
<feature type="binding site" evidence="8">
    <location>
        <position position="168"/>
    </location>
    <ligand>
        <name>D-ribose 5-phosphate</name>
        <dbReference type="ChEBI" id="CHEBI:78346"/>
    </ligand>
</feature>
<dbReference type="InterPro" id="IPR013785">
    <property type="entry name" value="Aldolase_TIM"/>
</dbReference>
<feature type="binding site" evidence="8">
    <location>
        <position position="180"/>
    </location>
    <ligand>
        <name>D-glyceraldehyde 3-phosphate</name>
        <dbReference type="ChEBI" id="CHEBI:59776"/>
    </ligand>
</feature>
<evidence type="ECO:0000256" key="2">
    <source>
        <dbReference type="ARBA" id="ARBA00007281"/>
    </source>
</evidence>
<dbReference type="GO" id="GO:0008615">
    <property type="term" value="P:pyridoxine biosynthetic process"/>
    <property type="evidence" value="ECO:0007669"/>
    <property type="project" value="TreeGrafter"/>
</dbReference>
<proteinExistence type="inferred from homology"/>
<evidence type="ECO:0000313" key="13">
    <source>
        <dbReference type="Proteomes" id="UP001247307"/>
    </source>
</evidence>
<dbReference type="InterPro" id="IPR001852">
    <property type="entry name" value="PdxS/SNZ"/>
</dbReference>
<dbReference type="GO" id="GO:0006520">
    <property type="term" value="P:amino acid metabolic process"/>
    <property type="evidence" value="ECO:0007669"/>
    <property type="project" value="TreeGrafter"/>
</dbReference>
<evidence type="ECO:0000256" key="1">
    <source>
        <dbReference type="ARBA" id="ARBA00004737"/>
    </source>
</evidence>
<dbReference type="Gene3D" id="3.20.20.70">
    <property type="entry name" value="Aldolase class I"/>
    <property type="match status" value="1"/>
</dbReference>
<keyword evidence="3 8" id="KW-0663">Pyridoxal phosphate</keyword>
<dbReference type="InterPro" id="IPR033755">
    <property type="entry name" value="PdxS/SNZ_N"/>
</dbReference>
<evidence type="ECO:0000313" key="12">
    <source>
        <dbReference type="EMBL" id="MDR6892952.1"/>
    </source>
</evidence>
<dbReference type="PROSITE" id="PS51129">
    <property type="entry name" value="PDXS_SNZ_2"/>
    <property type="match status" value="1"/>
</dbReference>
<feature type="region of interest" description="Disordered" evidence="10">
    <location>
        <begin position="1"/>
        <end position="20"/>
    </location>
</feature>
<comment type="function">
    <text evidence="8">Catalyzes the formation of pyridoxal 5'-phosphate from ribose 5-phosphate (RBP), glyceraldehyde 3-phosphate (G3P) and ammonia. The ammonia is provided by the PdxT subunit. Can also use ribulose 5-phosphate and dihydroxyacetone phosphate as substrates, resulting from enzyme-catalyzed isomerization of RBP and G3P, respectively.</text>
</comment>
<evidence type="ECO:0000256" key="6">
    <source>
        <dbReference type="ARBA" id="ARBA00047992"/>
    </source>
</evidence>
<feature type="binding site" evidence="8">
    <location>
        <begin position="250"/>
        <end position="251"/>
    </location>
    <ligand>
        <name>D-ribose 5-phosphate</name>
        <dbReference type="ChEBI" id="CHEBI:78346"/>
    </ligand>
</feature>
<dbReference type="GO" id="GO:0036381">
    <property type="term" value="F:pyridoxal 5'-phosphate synthase (glutamine hydrolysing) activity"/>
    <property type="evidence" value="ECO:0007669"/>
    <property type="project" value="UniProtKB-UniRule"/>
</dbReference>
<feature type="binding site" evidence="8">
    <location>
        <position position="39"/>
    </location>
    <ligand>
        <name>D-ribose 5-phosphate</name>
        <dbReference type="ChEBI" id="CHEBI:78346"/>
    </ligand>
</feature>
<evidence type="ECO:0000256" key="9">
    <source>
        <dbReference type="PROSITE-ProRule" id="PRU00481"/>
    </source>
</evidence>
<evidence type="ECO:0000256" key="3">
    <source>
        <dbReference type="ARBA" id="ARBA00022898"/>
    </source>
</evidence>
<evidence type="ECO:0000256" key="4">
    <source>
        <dbReference type="ARBA" id="ARBA00023239"/>
    </source>
</evidence>
<comment type="caution">
    <text evidence="12">The sequence shown here is derived from an EMBL/GenBank/DDBJ whole genome shotgun (WGS) entry which is preliminary data.</text>
</comment>
<dbReference type="NCBIfam" id="NF003215">
    <property type="entry name" value="PRK04180.1"/>
    <property type="match status" value="1"/>
</dbReference>
<organism evidence="12 13">
    <name type="scientific">Falsarthrobacter nasiphocae</name>
    <dbReference type="NCBI Taxonomy" id="189863"/>
    <lineage>
        <taxon>Bacteria</taxon>
        <taxon>Bacillati</taxon>
        <taxon>Actinomycetota</taxon>
        <taxon>Actinomycetes</taxon>
        <taxon>Micrococcales</taxon>
        <taxon>Micrococcaceae</taxon>
        <taxon>Falsarthrobacter</taxon>
    </lineage>
</organism>
<dbReference type="FunFam" id="3.20.20.70:FF:000001">
    <property type="entry name" value="Pyridoxine biosynthesis protein PDX1"/>
    <property type="match status" value="1"/>
</dbReference>
<feature type="domain" description="PdxS/SNZ N-terminal" evidence="11">
    <location>
        <begin position="22"/>
        <end position="227"/>
    </location>
</feature>
<evidence type="ECO:0000256" key="7">
    <source>
        <dbReference type="ARBA" id="ARBA00061750"/>
    </source>
</evidence>
<feature type="active site" description="Schiff-base intermediate with D-ribose 5-phosphate" evidence="8">
    <location>
        <position position="96"/>
    </location>
</feature>
<dbReference type="RefSeq" id="WP_309852796.1">
    <property type="nucleotide sequence ID" value="NZ_BAAAIU010000004.1"/>
</dbReference>
<reference evidence="12" key="1">
    <citation type="submission" date="2023-07" db="EMBL/GenBank/DDBJ databases">
        <title>Sequencing the genomes of 1000 actinobacteria strains.</title>
        <authorList>
            <person name="Klenk H.-P."/>
        </authorList>
    </citation>
    <scope>NUCLEOTIDE SEQUENCE</scope>
    <source>
        <strain evidence="12">DSM 13988</strain>
    </source>
</reference>
<dbReference type="SUPFAM" id="SSF51366">
    <property type="entry name" value="Ribulose-phoshate binding barrel"/>
    <property type="match status" value="1"/>
</dbReference>
<dbReference type="CDD" id="cd04727">
    <property type="entry name" value="pdxS"/>
    <property type="match status" value="1"/>
</dbReference>
<dbReference type="GO" id="GO:0042823">
    <property type="term" value="P:pyridoxal phosphate biosynthetic process"/>
    <property type="evidence" value="ECO:0007669"/>
    <property type="project" value="UniProtKB-UniRule"/>
</dbReference>
<dbReference type="InterPro" id="IPR011060">
    <property type="entry name" value="RibuloseP-bd_barrel"/>
</dbReference>
<accession>A0AAE3YHS2</accession>
<comment type="catalytic activity">
    <reaction evidence="6 8">
        <text>aldehydo-D-ribose 5-phosphate + D-glyceraldehyde 3-phosphate + L-glutamine = pyridoxal 5'-phosphate + L-glutamate + phosphate + 3 H2O + H(+)</text>
        <dbReference type="Rhea" id="RHEA:31507"/>
        <dbReference type="ChEBI" id="CHEBI:15377"/>
        <dbReference type="ChEBI" id="CHEBI:15378"/>
        <dbReference type="ChEBI" id="CHEBI:29985"/>
        <dbReference type="ChEBI" id="CHEBI:43474"/>
        <dbReference type="ChEBI" id="CHEBI:58273"/>
        <dbReference type="ChEBI" id="CHEBI:58359"/>
        <dbReference type="ChEBI" id="CHEBI:59776"/>
        <dbReference type="ChEBI" id="CHEBI:597326"/>
        <dbReference type="EC" id="4.3.3.6"/>
    </reaction>
</comment>
<comment type="subunit">
    <text evidence="7">Homohexamer and homododecamer. In the presence of PdxT, forms a dodecamer of heterodimers.</text>
</comment>
<keyword evidence="5 8" id="KW-0704">Schiff base</keyword>
<dbReference type="Pfam" id="PF01680">
    <property type="entry name" value="SOR_SNZ"/>
    <property type="match status" value="1"/>
</dbReference>
<dbReference type="EC" id="4.3.3.6" evidence="8"/>